<dbReference type="Proteomes" id="UP000663828">
    <property type="component" value="Unassembled WGS sequence"/>
</dbReference>
<evidence type="ECO:0000313" key="4">
    <source>
        <dbReference type="Proteomes" id="UP000663828"/>
    </source>
</evidence>
<name>A0A814UJJ3_ADIRI</name>
<keyword evidence="1" id="KW-0472">Membrane</keyword>
<keyword evidence="4" id="KW-1185">Reference proteome</keyword>
<accession>A0A814UJJ3</accession>
<dbReference type="Proteomes" id="UP000663852">
    <property type="component" value="Unassembled WGS sequence"/>
</dbReference>
<evidence type="ECO:0000313" key="2">
    <source>
        <dbReference type="EMBL" id="CAF1176502.1"/>
    </source>
</evidence>
<feature type="transmembrane region" description="Helical" evidence="1">
    <location>
        <begin position="71"/>
        <end position="89"/>
    </location>
</feature>
<dbReference type="EMBL" id="CAJNOR010007925">
    <property type="protein sequence ID" value="CAF1625550.1"/>
    <property type="molecule type" value="Genomic_DNA"/>
</dbReference>
<dbReference type="OrthoDB" id="10026103at2759"/>
<feature type="transmembrane region" description="Helical" evidence="1">
    <location>
        <begin position="142"/>
        <end position="171"/>
    </location>
</feature>
<evidence type="ECO:0000313" key="3">
    <source>
        <dbReference type="EMBL" id="CAF1625550.1"/>
    </source>
</evidence>
<evidence type="ECO:0000256" key="1">
    <source>
        <dbReference type="SAM" id="Phobius"/>
    </source>
</evidence>
<protein>
    <submittedName>
        <fullName evidence="2">Uncharacterized protein</fullName>
    </submittedName>
</protein>
<proteinExistence type="predicted"/>
<reference evidence="2" key="1">
    <citation type="submission" date="2021-02" db="EMBL/GenBank/DDBJ databases">
        <authorList>
            <person name="Nowell W R."/>
        </authorList>
    </citation>
    <scope>NUCLEOTIDE SEQUENCE</scope>
</reference>
<dbReference type="AlphaFoldDB" id="A0A814UJJ3"/>
<feature type="transmembrane region" description="Helical" evidence="1">
    <location>
        <begin position="18"/>
        <end position="39"/>
    </location>
</feature>
<comment type="caution">
    <text evidence="2">The sequence shown here is derived from an EMBL/GenBank/DDBJ whole genome shotgun (WGS) entry which is preliminary data.</text>
</comment>
<keyword evidence="1" id="KW-0812">Transmembrane</keyword>
<dbReference type="EMBL" id="CAJNOJ010000134">
    <property type="protein sequence ID" value="CAF1176502.1"/>
    <property type="molecule type" value="Genomic_DNA"/>
</dbReference>
<sequence>MEKYNNAYGEPDRSRFRIFAVIGVLLFVIGAASLIFSIIELFHGKPSVYNYDETQGGLKIENPLWPSSGKGFWVGLVLMATGLVGVLAFREGSRSSIIGFTALSVVSTILSFYMMITCIMPIQYQARYSNNARLSWETVELVFNSLLIAAGALGTIVGTIASVVGGAYAGCCSDQRNTYRYHMNVNKSMPATPGSMRYPPGTPQMAVPYQQPTFRMPM</sequence>
<keyword evidence="1" id="KW-1133">Transmembrane helix</keyword>
<feature type="transmembrane region" description="Helical" evidence="1">
    <location>
        <begin position="96"/>
        <end position="122"/>
    </location>
</feature>
<gene>
    <name evidence="2" type="ORF">EDS130_LOCUS23996</name>
    <name evidence="3" type="ORF">XAT740_LOCUS50856</name>
</gene>
<evidence type="ECO:0000313" key="5">
    <source>
        <dbReference type="Proteomes" id="UP000663852"/>
    </source>
</evidence>
<organism evidence="2 5">
    <name type="scientific">Adineta ricciae</name>
    <name type="common">Rotifer</name>
    <dbReference type="NCBI Taxonomy" id="249248"/>
    <lineage>
        <taxon>Eukaryota</taxon>
        <taxon>Metazoa</taxon>
        <taxon>Spiralia</taxon>
        <taxon>Gnathifera</taxon>
        <taxon>Rotifera</taxon>
        <taxon>Eurotatoria</taxon>
        <taxon>Bdelloidea</taxon>
        <taxon>Adinetida</taxon>
        <taxon>Adinetidae</taxon>
        <taxon>Adineta</taxon>
    </lineage>
</organism>